<sequence length="147" mass="17482">MRNRNEKESFSEKNILIPKETSVKYNHPQFKINKKIFEEKMATIQNYSVGLTENVLISRMVSFLDPKLPLSNKEIRKYLIYCFKIYHELSSIPIQKFTLLPPNERPLAIENLKGVFIRAFSEIIESKEGTPTDYLLFIFEDYFKMYE</sequence>
<dbReference type="KEGG" id="psyt:DSAG12_03109"/>
<organism evidence="1 2">
    <name type="scientific">Promethearchaeum syntrophicum</name>
    <dbReference type="NCBI Taxonomy" id="2594042"/>
    <lineage>
        <taxon>Archaea</taxon>
        <taxon>Promethearchaeati</taxon>
        <taxon>Promethearchaeota</taxon>
        <taxon>Promethearchaeia</taxon>
        <taxon>Promethearchaeales</taxon>
        <taxon>Promethearchaeaceae</taxon>
        <taxon>Promethearchaeum</taxon>
    </lineage>
</organism>
<keyword evidence="2" id="KW-1185">Reference proteome</keyword>
<gene>
    <name evidence="1" type="ORF">DSAG12_03109</name>
</gene>
<dbReference type="Proteomes" id="UP000321408">
    <property type="component" value="Chromosome"/>
</dbReference>
<proteinExistence type="predicted"/>
<accession>A0A5B9DEK6</accession>
<reference evidence="1 2" key="1">
    <citation type="journal article" date="2020" name="Nature">
        <title>Isolation of an archaeon at the prokaryote-eukaryote interface.</title>
        <authorList>
            <person name="Imachi H."/>
            <person name="Nobu M.K."/>
            <person name="Nakahara N."/>
            <person name="Morono Y."/>
            <person name="Ogawara M."/>
            <person name="Takaki Y."/>
            <person name="Takano Y."/>
            <person name="Uematsu K."/>
            <person name="Ikuta T."/>
            <person name="Ito M."/>
            <person name="Matsui Y."/>
            <person name="Miyazaki M."/>
            <person name="Murata K."/>
            <person name="Saito Y."/>
            <person name="Sakai S."/>
            <person name="Song C."/>
            <person name="Tasumi E."/>
            <person name="Yamanaka Y."/>
            <person name="Yamaguchi T."/>
            <person name="Kamagata Y."/>
            <person name="Tamaki H."/>
            <person name="Takai K."/>
        </authorList>
    </citation>
    <scope>NUCLEOTIDE SEQUENCE [LARGE SCALE GENOMIC DNA]</scope>
    <source>
        <strain evidence="1 2">MK-D1</strain>
    </source>
</reference>
<dbReference type="AlphaFoldDB" id="A0A5B9DEK6"/>
<dbReference type="EMBL" id="CP042905">
    <property type="protein sequence ID" value="QEE17277.1"/>
    <property type="molecule type" value="Genomic_DNA"/>
</dbReference>
<evidence type="ECO:0000313" key="2">
    <source>
        <dbReference type="Proteomes" id="UP000321408"/>
    </source>
</evidence>
<name>A0A5B9DEK6_9ARCH</name>
<protein>
    <submittedName>
        <fullName evidence="1">Uncharacterized protein</fullName>
    </submittedName>
</protein>
<dbReference type="GeneID" id="41331080"/>
<reference evidence="1 2" key="2">
    <citation type="journal article" date="2024" name="Int. J. Syst. Evol. Microbiol.">
        <title>Promethearchaeum syntrophicum gen. nov., sp. nov., an anaerobic, obligately syntrophic archaeon, the first isolate of the lineage 'Asgard' archaea, and proposal of the new archaeal phylum Promethearchaeota phyl. nov. and kingdom Promethearchaeati regn. nov.</title>
        <authorList>
            <person name="Imachi H."/>
            <person name="Nobu M.K."/>
            <person name="Kato S."/>
            <person name="Takaki Y."/>
            <person name="Miyazaki M."/>
            <person name="Miyata M."/>
            <person name="Ogawara M."/>
            <person name="Saito Y."/>
            <person name="Sakai S."/>
            <person name="Tahara Y.O."/>
            <person name="Takano Y."/>
            <person name="Tasumi E."/>
            <person name="Uematsu K."/>
            <person name="Yoshimura T."/>
            <person name="Itoh T."/>
            <person name="Ohkuma M."/>
            <person name="Takai K."/>
        </authorList>
    </citation>
    <scope>NUCLEOTIDE SEQUENCE [LARGE SCALE GENOMIC DNA]</scope>
    <source>
        <strain evidence="1 2">MK-D1</strain>
    </source>
</reference>
<dbReference type="RefSeq" id="WP_147664175.1">
    <property type="nucleotide sequence ID" value="NZ_CP042905.2"/>
</dbReference>
<evidence type="ECO:0000313" key="1">
    <source>
        <dbReference type="EMBL" id="QEE17277.1"/>
    </source>
</evidence>